<dbReference type="KEGG" id="rpne:NCTC8284_00424"/>
<dbReference type="Proteomes" id="UP000278733">
    <property type="component" value="Chromosome"/>
</dbReference>
<name>A0A448MJH7_9PAST</name>
<gene>
    <name evidence="1" type="ORF">NCTC8284_00424</name>
</gene>
<organism evidence="1 2">
    <name type="scientific">Rodentibacter pneumotropicus</name>
    <dbReference type="NCBI Taxonomy" id="758"/>
    <lineage>
        <taxon>Bacteria</taxon>
        <taxon>Pseudomonadati</taxon>
        <taxon>Pseudomonadota</taxon>
        <taxon>Gammaproteobacteria</taxon>
        <taxon>Pasteurellales</taxon>
        <taxon>Pasteurellaceae</taxon>
        <taxon>Rodentibacter</taxon>
    </lineage>
</organism>
<protein>
    <submittedName>
        <fullName evidence="1">Uncharacterized protein</fullName>
    </submittedName>
</protein>
<reference evidence="1 2" key="1">
    <citation type="submission" date="2018-12" db="EMBL/GenBank/DDBJ databases">
        <authorList>
            <consortium name="Pathogen Informatics"/>
        </authorList>
    </citation>
    <scope>NUCLEOTIDE SEQUENCE [LARGE SCALE GENOMIC DNA]</scope>
    <source>
        <strain evidence="1 2">NCTC8284</strain>
    </source>
</reference>
<accession>A0A448MJH7</accession>
<sequence>MLDNLPSIWVQDAFQITDKSQDKVLILVLGENENIARSYIQYYQMKHQLRFLSHSISCL</sequence>
<evidence type="ECO:0000313" key="2">
    <source>
        <dbReference type="Proteomes" id="UP000278733"/>
    </source>
</evidence>
<dbReference type="EMBL" id="LR134405">
    <property type="protein sequence ID" value="VEH65289.1"/>
    <property type="molecule type" value="Genomic_DNA"/>
</dbReference>
<evidence type="ECO:0000313" key="1">
    <source>
        <dbReference type="EMBL" id="VEH65289.1"/>
    </source>
</evidence>
<dbReference type="AlphaFoldDB" id="A0A448MJH7"/>
<proteinExistence type="predicted"/>